<accession>A0A6G1LCD3</accession>
<dbReference type="AlphaFoldDB" id="A0A6G1LCD3"/>
<feature type="region of interest" description="Disordered" evidence="1">
    <location>
        <begin position="1"/>
        <end position="42"/>
    </location>
</feature>
<evidence type="ECO:0000256" key="1">
    <source>
        <dbReference type="SAM" id="MobiDB-lite"/>
    </source>
</evidence>
<feature type="region of interest" description="Disordered" evidence="1">
    <location>
        <begin position="267"/>
        <end position="304"/>
    </location>
</feature>
<organism evidence="2 3">
    <name type="scientific">Teratosphaeria nubilosa</name>
    <dbReference type="NCBI Taxonomy" id="161662"/>
    <lineage>
        <taxon>Eukaryota</taxon>
        <taxon>Fungi</taxon>
        <taxon>Dikarya</taxon>
        <taxon>Ascomycota</taxon>
        <taxon>Pezizomycotina</taxon>
        <taxon>Dothideomycetes</taxon>
        <taxon>Dothideomycetidae</taxon>
        <taxon>Mycosphaerellales</taxon>
        <taxon>Teratosphaeriaceae</taxon>
        <taxon>Teratosphaeria</taxon>
    </lineage>
</organism>
<sequence length="318" mass="35055">MPIIGPQGVQQNYGRSAGAAPSFGVPPQVHPQPTPINAGPSQAVMPFWQTNQIPSRRGSPAHGADLTVTRQPLWQEQPTYYLPKWPETVGALVPPTVMPWLYETLSNKQNFIPVYGEPPPTIVVKRPTSYGINGPPDAYRSIRRELVPLYRLTDLNANSATHVAVGSSAFDQASAEGPSRKVEVLPPPPSDVQAMFAPGEQAPMTKASQYRSPSQGQNRPPPDFSVVDRQLEGVKRHLQAQAQELGNISDPSARQLKIDEMARRCRENEEVTRSERPLHRGRPTAAVSIPPFERDAQAPVVRGPVERHPYNNLFTAQR</sequence>
<dbReference type="Proteomes" id="UP000799436">
    <property type="component" value="Unassembled WGS sequence"/>
</dbReference>
<gene>
    <name evidence="2" type="ORF">EJ03DRAFT_64964</name>
</gene>
<feature type="compositionally biased region" description="Polar residues" evidence="1">
    <location>
        <begin position="206"/>
        <end position="218"/>
    </location>
</feature>
<protein>
    <submittedName>
        <fullName evidence="2">Uncharacterized protein</fullName>
    </submittedName>
</protein>
<evidence type="ECO:0000313" key="2">
    <source>
        <dbReference type="EMBL" id="KAF2770547.1"/>
    </source>
</evidence>
<dbReference type="EMBL" id="ML995825">
    <property type="protein sequence ID" value="KAF2770547.1"/>
    <property type="molecule type" value="Genomic_DNA"/>
</dbReference>
<dbReference type="OrthoDB" id="10527429at2759"/>
<feature type="region of interest" description="Disordered" evidence="1">
    <location>
        <begin position="203"/>
        <end position="225"/>
    </location>
</feature>
<evidence type="ECO:0000313" key="3">
    <source>
        <dbReference type="Proteomes" id="UP000799436"/>
    </source>
</evidence>
<name>A0A6G1LCD3_9PEZI</name>
<keyword evidence="3" id="KW-1185">Reference proteome</keyword>
<feature type="compositionally biased region" description="Basic and acidic residues" evidence="1">
    <location>
        <begin position="267"/>
        <end position="278"/>
    </location>
</feature>
<proteinExistence type="predicted"/>
<reference evidence="2" key="1">
    <citation type="journal article" date="2020" name="Stud. Mycol.">
        <title>101 Dothideomycetes genomes: a test case for predicting lifestyles and emergence of pathogens.</title>
        <authorList>
            <person name="Haridas S."/>
            <person name="Albert R."/>
            <person name="Binder M."/>
            <person name="Bloem J."/>
            <person name="Labutti K."/>
            <person name="Salamov A."/>
            <person name="Andreopoulos B."/>
            <person name="Baker S."/>
            <person name="Barry K."/>
            <person name="Bills G."/>
            <person name="Bluhm B."/>
            <person name="Cannon C."/>
            <person name="Castanera R."/>
            <person name="Culley D."/>
            <person name="Daum C."/>
            <person name="Ezra D."/>
            <person name="Gonzalez J."/>
            <person name="Henrissat B."/>
            <person name="Kuo A."/>
            <person name="Liang C."/>
            <person name="Lipzen A."/>
            <person name="Lutzoni F."/>
            <person name="Magnuson J."/>
            <person name="Mondo S."/>
            <person name="Nolan M."/>
            <person name="Ohm R."/>
            <person name="Pangilinan J."/>
            <person name="Park H.-J."/>
            <person name="Ramirez L."/>
            <person name="Alfaro M."/>
            <person name="Sun H."/>
            <person name="Tritt A."/>
            <person name="Yoshinaga Y."/>
            <person name="Zwiers L.-H."/>
            <person name="Turgeon B."/>
            <person name="Goodwin S."/>
            <person name="Spatafora J."/>
            <person name="Crous P."/>
            <person name="Grigoriev I."/>
        </authorList>
    </citation>
    <scope>NUCLEOTIDE SEQUENCE</scope>
    <source>
        <strain evidence="2">CBS 116005</strain>
    </source>
</reference>